<dbReference type="SUPFAM" id="SSF48264">
    <property type="entry name" value="Cytochrome P450"/>
    <property type="match status" value="1"/>
</dbReference>
<dbReference type="AlphaFoldDB" id="A0A8S9I2S1"/>
<proteinExistence type="inferred from homology"/>
<dbReference type="Proteomes" id="UP000712281">
    <property type="component" value="Unassembled WGS sequence"/>
</dbReference>
<dbReference type="PANTHER" id="PTHR47944">
    <property type="entry name" value="CYTOCHROME P450 98A9"/>
    <property type="match status" value="1"/>
</dbReference>
<evidence type="ECO:0000256" key="8">
    <source>
        <dbReference type="ARBA" id="ARBA00023002"/>
    </source>
</evidence>
<organism evidence="12">
    <name type="scientific">Brassica cretica</name>
    <name type="common">Mustard</name>
    <dbReference type="NCBI Taxonomy" id="69181"/>
    <lineage>
        <taxon>Eukaryota</taxon>
        <taxon>Viridiplantae</taxon>
        <taxon>Streptophyta</taxon>
        <taxon>Embryophyta</taxon>
        <taxon>Tracheophyta</taxon>
        <taxon>Spermatophyta</taxon>
        <taxon>Magnoliopsida</taxon>
        <taxon>eudicotyledons</taxon>
        <taxon>Gunneridae</taxon>
        <taxon>Pentapetalae</taxon>
        <taxon>rosids</taxon>
        <taxon>malvids</taxon>
        <taxon>Brassicales</taxon>
        <taxon>Brassicaceae</taxon>
        <taxon>Brassiceae</taxon>
        <taxon>Brassica</taxon>
    </lineage>
</organism>
<dbReference type="GO" id="GO:0016020">
    <property type="term" value="C:membrane"/>
    <property type="evidence" value="ECO:0007669"/>
    <property type="project" value="UniProtKB-SubCell"/>
</dbReference>
<keyword evidence="11" id="KW-0472">Membrane</keyword>
<dbReference type="InterPro" id="IPR036396">
    <property type="entry name" value="Cyt_P450_sf"/>
</dbReference>
<accession>A0A8S9I2S1</accession>
<dbReference type="InterPro" id="IPR001128">
    <property type="entry name" value="Cyt_P450"/>
</dbReference>
<evidence type="ECO:0000256" key="7">
    <source>
        <dbReference type="ARBA" id="ARBA00022989"/>
    </source>
</evidence>
<comment type="cofactor">
    <cofactor evidence="1">
        <name>heme</name>
        <dbReference type="ChEBI" id="CHEBI:30413"/>
    </cofactor>
</comment>
<evidence type="ECO:0000256" key="4">
    <source>
        <dbReference type="ARBA" id="ARBA00022617"/>
    </source>
</evidence>
<keyword evidence="8" id="KW-0560">Oxidoreductase</keyword>
<dbReference type="EMBL" id="QGKW02000276">
    <property type="protein sequence ID" value="KAF2606010.1"/>
    <property type="molecule type" value="Genomic_DNA"/>
</dbReference>
<evidence type="ECO:0000256" key="11">
    <source>
        <dbReference type="ARBA" id="ARBA00023136"/>
    </source>
</evidence>
<comment type="similarity">
    <text evidence="3">Belongs to the cytochrome P450 family.</text>
</comment>
<evidence type="ECO:0000313" key="12">
    <source>
        <dbReference type="EMBL" id="KAF2563880.1"/>
    </source>
</evidence>
<keyword evidence="7" id="KW-1133">Transmembrane helix</keyword>
<keyword evidence="10" id="KW-0503">Monooxygenase</keyword>
<protein>
    <submittedName>
        <fullName evidence="12">Uncharacterized protein</fullName>
    </submittedName>
</protein>
<dbReference type="Pfam" id="PF00067">
    <property type="entry name" value="p450"/>
    <property type="match status" value="1"/>
</dbReference>
<keyword evidence="9" id="KW-0408">Iron</keyword>
<keyword evidence="5" id="KW-0812">Transmembrane</keyword>
<keyword evidence="4" id="KW-0349">Heme</keyword>
<dbReference type="GO" id="GO:0005506">
    <property type="term" value="F:iron ion binding"/>
    <property type="evidence" value="ECO:0007669"/>
    <property type="project" value="InterPro"/>
</dbReference>
<evidence type="ECO:0000256" key="3">
    <source>
        <dbReference type="ARBA" id="ARBA00010617"/>
    </source>
</evidence>
<evidence type="ECO:0000256" key="6">
    <source>
        <dbReference type="ARBA" id="ARBA00022723"/>
    </source>
</evidence>
<dbReference type="PANTHER" id="PTHR47944:SF17">
    <property type="entry name" value="3,9-DIHYDROXYPTEROCARPAN 6A-MONOOXYGENASE"/>
    <property type="match status" value="1"/>
</dbReference>
<dbReference type="GO" id="GO:0020037">
    <property type="term" value="F:heme binding"/>
    <property type="evidence" value="ECO:0007669"/>
    <property type="project" value="InterPro"/>
</dbReference>
<comment type="caution">
    <text evidence="12">The sequence shown here is derived from an EMBL/GenBank/DDBJ whole genome shotgun (WGS) entry which is preliminary data.</text>
</comment>
<name>A0A8S9I2S1_BRACR</name>
<evidence type="ECO:0000256" key="9">
    <source>
        <dbReference type="ARBA" id="ARBA00023004"/>
    </source>
</evidence>
<evidence type="ECO:0000256" key="2">
    <source>
        <dbReference type="ARBA" id="ARBA00004167"/>
    </source>
</evidence>
<dbReference type="EMBL" id="QGKY02001250">
    <property type="protein sequence ID" value="KAF2563880.1"/>
    <property type="molecule type" value="Genomic_DNA"/>
</dbReference>
<evidence type="ECO:0000256" key="10">
    <source>
        <dbReference type="ARBA" id="ARBA00023033"/>
    </source>
</evidence>
<sequence>MSLFTFNEFRAQWKDINVASIDNTMNNVEWTIAEMLNNPEILEKATNELDMVVGKDRLVQRLVQESDIPQLNYIKACS</sequence>
<reference evidence="12" key="1">
    <citation type="submission" date="2019-12" db="EMBL/GenBank/DDBJ databases">
        <title>Genome sequencing and annotation of Brassica cretica.</title>
        <authorList>
            <person name="Studholme D.J."/>
            <person name="Sarris P.F."/>
        </authorList>
    </citation>
    <scope>NUCLEOTIDE SEQUENCE</scope>
    <source>
        <strain evidence="13">PFS-001/15</strain>
        <strain evidence="12">PFS-102/07</strain>
        <tissue evidence="12">Leaf</tissue>
    </source>
</reference>
<evidence type="ECO:0000313" key="13">
    <source>
        <dbReference type="EMBL" id="KAF2606010.1"/>
    </source>
</evidence>
<evidence type="ECO:0000256" key="5">
    <source>
        <dbReference type="ARBA" id="ARBA00022692"/>
    </source>
</evidence>
<gene>
    <name evidence="13" type="ORF">F2Q68_00044797</name>
    <name evidence="12" type="ORF">F2Q70_00018332</name>
</gene>
<comment type="subcellular location">
    <subcellularLocation>
        <location evidence="2">Membrane</location>
        <topology evidence="2">Single-pass membrane protein</topology>
    </subcellularLocation>
</comment>
<dbReference type="GO" id="GO:0016705">
    <property type="term" value="F:oxidoreductase activity, acting on paired donors, with incorporation or reduction of molecular oxygen"/>
    <property type="evidence" value="ECO:0007669"/>
    <property type="project" value="InterPro"/>
</dbReference>
<dbReference type="Gene3D" id="1.10.630.10">
    <property type="entry name" value="Cytochrome P450"/>
    <property type="match status" value="1"/>
</dbReference>
<dbReference type="GO" id="GO:0004497">
    <property type="term" value="F:monooxygenase activity"/>
    <property type="evidence" value="ECO:0007669"/>
    <property type="project" value="UniProtKB-KW"/>
</dbReference>
<evidence type="ECO:0000256" key="1">
    <source>
        <dbReference type="ARBA" id="ARBA00001971"/>
    </source>
</evidence>
<keyword evidence="6" id="KW-0479">Metal-binding</keyword>